<feature type="compositionally biased region" description="Polar residues" evidence="2">
    <location>
        <begin position="216"/>
        <end position="226"/>
    </location>
</feature>
<proteinExistence type="predicted"/>
<keyword evidence="4" id="KW-1185">Reference proteome</keyword>
<accession>A0A8J6B977</accession>
<evidence type="ECO:0000313" key="4">
    <source>
        <dbReference type="Proteomes" id="UP000717585"/>
    </source>
</evidence>
<gene>
    <name evidence="3" type="ORF">J8273_2969</name>
</gene>
<feature type="compositionally biased region" description="Polar residues" evidence="2">
    <location>
        <begin position="234"/>
        <end position="244"/>
    </location>
</feature>
<evidence type="ECO:0000256" key="1">
    <source>
        <dbReference type="SAM" id="Coils"/>
    </source>
</evidence>
<name>A0A8J6B977_9EUKA</name>
<feature type="coiled-coil region" evidence="1">
    <location>
        <begin position="61"/>
        <end position="88"/>
    </location>
</feature>
<keyword evidence="1" id="KW-0175">Coiled coil</keyword>
<dbReference type="AlphaFoldDB" id="A0A8J6B977"/>
<reference evidence="3" key="1">
    <citation type="submission" date="2021-05" db="EMBL/GenBank/DDBJ databases">
        <title>A free-living protist that lacks canonical eukaryotic 1 DNA replication and segregation systems.</title>
        <authorList>
            <person name="Salas-Leiva D.E."/>
            <person name="Tromer E.C."/>
            <person name="Curtis B.A."/>
            <person name="Jerlstrom-Hultqvist J."/>
            <person name="Kolisko M."/>
            <person name="Yi Z."/>
            <person name="Salas-Leiva J.S."/>
            <person name="Gallot-Lavallee L."/>
            <person name="Kops G.J.P.L."/>
            <person name="Archibald J.M."/>
            <person name="Simpson A.G.B."/>
            <person name="Roger A.J."/>
        </authorList>
    </citation>
    <scope>NUCLEOTIDE SEQUENCE</scope>
    <source>
        <strain evidence="3">BICM</strain>
    </source>
</reference>
<feature type="region of interest" description="Disordered" evidence="2">
    <location>
        <begin position="209"/>
        <end position="244"/>
    </location>
</feature>
<comment type="caution">
    <text evidence="3">The sequence shown here is derived from an EMBL/GenBank/DDBJ whole genome shotgun (WGS) entry which is preliminary data.</text>
</comment>
<sequence>MEVNRNRTQKYSILRAFYKVLDQKGQIYLWKRKSTAIRGHEFAKEIDVFANNEESHLSKILQKFSATLKDVEALRDEQNQRIQKAVHDSFDMSQNFDDLLKILKLHKAAITANARGGSGKMTDTKQAVDSNNTLLIQRAAAFESTKYESIKHMLQVWCHAELTHAARTLELYSELSRQVDTMDSAFGLETLRTELKHLEADPSTLDELMRPPTGVMRNTTKVGSSSHAREALSPATTRMARTTR</sequence>
<evidence type="ECO:0000256" key="2">
    <source>
        <dbReference type="SAM" id="MobiDB-lite"/>
    </source>
</evidence>
<protein>
    <submittedName>
        <fullName evidence="3">Uncharacterized protein</fullName>
    </submittedName>
</protein>
<dbReference type="EMBL" id="JAHDYR010000011">
    <property type="protein sequence ID" value="KAG9395402.1"/>
    <property type="molecule type" value="Genomic_DNA"/>
</dbReference>
<organism evidence="3 4">
    <name type="scientific">Carpediemonas membranifera</name>
    <dbReference type="NCBI Taxonomy" id="201153"/>
    <lineage>
        <taxon>Eukaryota</taxon>
        <taxon>Metamonada</taxon>
        <taxon>Carpediemonas-like organisms</taxon>
        <taxon>Carpediemonas</taxon>
    </lineage>
</organism>
<evidence type="ECO:0000313" key="3">
    <source>
        <dbReference type="EMBL" id="KAG9395402.1"/>
    </source>
</evidence>
<dbReference type="Proteomes" id="UP000717585">
    <property type="component" value="Unassembled WGS sequence"/>
</dbReference>